<feature type="domain" description="Helicase/UvrB N-terminal" evidence="1">
    <location>
        <begin position="260"/>
        <end position="324"/>
    </location>
</feature>
<name>A0A6H1U377_9CYAN</name>
<dbReference type="Proteomes" id="UP000500857">
    <property type="component" value="Chromosome"/>
</dbReference>
<dbReference type="EMBL" id="CP051167">
    <property type="protein sequence ID" value="QIZ73281.1"/>
    <property type="molecule type" value="Genomic_DNA"/>
</dbReference>
<dbReference type="SUPFAM" id="SSF52540">
    <property type="entry name" value="P-loop containing nucleoside triphosphate hydrolases"/>
    <property type="match status" value="1"/>
</dbReference>
<keyword evidence="2" id="KW-0347">Helicase</keyword>
<keyword evidence="3" id="KW-1185">Reference proteome</keyword>
<protein>
    <submittedName>
        <fullName evidence="2">DEAD/DEAH box helicase family protein</fullName>
    </submittedName>
</protein>
<dbReference type="GO" id="GO:0004386">
    <property type="term" value="F:helicase activity"/>
    <property type="evidence" value="ECO:0007669"/>
    <property type="project" value="UniProtKB-KW"/>
</dbReference>
<organism evidence="2 3">
    <name type="scientific">Oxynema aestuarii AP17</name>
    <dbReference type="NCBI Taxonomy" id="2064643"/>
    <lineage>
        <taxon>Bacteria</taxon>
        <taxon>Bacillati</taxon>
        <taxon>Cyanobacteriota</taxon>
        <taxon>Cyanophyceae</taxon>
        <taxon>Oscillatoriophycideae</taxon>
        <taxon>Oscillatoriales</taxon>
        <taxon>Oscillatoriaceae</taxon>
        <taxon>Oxynema</taxon>
        <taxon>Oxynema aestuarii</taxon>
    </lineage>
</organism>
<dbReference type="GO" id="GO:0003677">
    <property type="term" value="F:DNA binding"/>
    <property type="evidence" value="ECO:0007669"/>
    <property type="project" value="InterPro"/>
</dbReference>
<gene>
    <name evidence="2" type="ORF">HCG48_23980</name>
</gene>
<reference evidence="2 3" key="1">
    <citation type="submission" date="2020-04" db="EMBL/GenBank/DDBJ databases">
        <authorList>
            <person name="Basu S."/>
            <person name="Maruthanayagam V."/>
            <person name="Chakraborty S."/>
            <person name="Pramanik A."/>
            <person name="Mukherjee J."/>
            <person name="Brink B."/>
        </authorList>
    </citation>
    <scope>NUCLEOTIDE SEQUENCE [LARGE SCALE GENOMIC DNA]</scope>
    <source>
        <strain evidence="2 3">AP17</strain>
    </source>
</reference>
<dbReference type="CDD" id="cd09179">
    <property type="entry name" value="PLDc_N_DEXD_a"/>
    <property type="match status" value="1"/>
</dbReference>
<dbReference type="KEGG" id="oxy:HCG48_23980"/>
<dbReference type="Gene3D" id="3.30.870.10">
    <property type="entry name" value="Endonuclease Chain A"/>
    <property type="match status" value="1"/>
</dbReference>
<dbReference type="GO" id="GO:0005524">
    <property type="term" value="F:ATP binding"/>
    <property type="evidence" value="ECO:0007669"/>
    <property type="project" value="InterPro"/>
</dbReference>
<keyword evidence="2" id="KW-0547">Nucleotide-binding</keyword>
<dbReference type="InterPro" id="IPR027417">
    <property type="entry name" value="P-loop_NTPase"/>
</dbReference>
<evidence type="ECO:0000313" key="3">
    <source>
        <dbReference type="Proteomes" id="UP000500857"/>
    </source>
</evidence>
<proteinExistence type="predicted"/>
<keyword evidence="2" id="KW-0378">Hydrolase</keyword>
<dbReference type="Gene3D" id="3.40.50.300">
    <property type="entry name" value="P-loop containing nucleotide triphosphate hydrolases"/>
    <property type="match status" value="1"/>
</dbReference>
<evidence type="ECO:0000259" key="1">
    <source>
        <dbReference type="Pfam" id="PF04851"/>
    </source>
</evidence>
<dbReference type="Pfam" id="PF04851">
    <property type="entry name" value="ResIII"/>
    <property type="match status" value="1"/>
</dbReference>
<evidence type="ECO:0000313" key="2">
    <source>
        <dbReference type="EMBL" id="QIZ73281.1"/>
    </source>
</evidence>
<dbReference type="GO" id="GO:0016787">
    <property type="term" value="F:hydrolase activity"/>
    <property type="evidence" value="ECO:0007669"/>
    <property type="project" value="InterPro"/>
</dbReference>
<dbReference type="RefSeq" id="WP_168571427.1">
    <property type="nucleotide sequence ID" value="NZ_CP051167.1"/>
</dbReference>
<dbReference type="AlphaFoldDB" id="A0A6H1U377"/>
<keyword evidence="2" id="KW-0067">ATP-binding</keyword>
<dbReference type="InterPro" id="IPR006935">
    <property type="entry name" value="Helicase/UvrB_N"/>
</dbReference>
<accession>A0A6H1U377</accession>
<sequence>MNLAELDLKEDYRSDRDNLIDDFYIPCLAKAILYRRAVGFFSSSSMAIAAKGLTALIRSGGKMQLITSPKLSSEDTHAIAMGLQQREEIIARAIARELDREFEKIVGDRLACLAWLLARDILEIKLAITKAVNGYGIYHEKLGIFTDRNNNSVAFTGSANESSSGLIANFECIDVFCSWSSEVRSRVLRKVEDFDRLWNNRTDNVEVIEFPEAARRSLLRMAPDRPPTEERYEVTFNQFSVSEARDNYNLKSSKKQNTWRHQSEAIEIFLDHCHGVLEMATGTGKTRTALEILKKLVELNAIDSVIITTIGTDLLDRWTKQLYRIATCLTMGAGIPRFYRR</sequence>